<evidence type="ECO:0000259" key="7">
    <source>
        <dbReference type="SMART" id="SM00732"/>
    </source>
</evidence>
<keyword evidence="4 5" id="KW-0378">Hydrolase</keyword>
<dbReference type="SUPFAM" id="SSF53098">
    <property type="entry name" value="Ribonuclease H-like"/>
    <property type="match status" value="1"/>
</dbReference>
<feature type="domain" description="YqgF/RNase H-like" evidence="7">
    <location>
        <begin position="59"/>
        <end position="157"/>
    </location>
</feature>
<dbReference type="Proteomes" id="UP000245802">
    <property type="component" value="Chromosome"/>
</dbReference>
<keyword evidence="1 5" id="KW-0963">Cytoplasm</keyword>
<evidence type="ECO:0000256" key="2">
    <source>
        <dbReference type="ARBA" id="ARBA00022517"/>
    </source>
</evidence>
<comment type="subcellular location">
    <subcellularLocation>
        <location evidence="5">Cytoplasm</location>
    </subcellularLocation>
</comment>
<dbReference type="Gene3D" id="3.30.420.140">
    <property type="entry name" value="YqgF/RNase H-like domain"/>
    <property type="match status" value="1"/>
</dbReference>
<dbReference type="NCBIfam" id="TIGR00250">
    <property type="entry name" value="RNAse_H_YqgF"/>
    <property type="match status" value="1"/>
</dbReference>
<dbReference type="OrthoDB" id="9790539at2"/>
<dbReference type="InterPro" id="IPR037027">
    <property type="entry name" value="YqgF/RNaseH-like_dom_sf"/>
</dbReference>
<evidence type="ECO:0000256" key="1">
    <source>
        <dbReference type="ARBA" id="ARBA00022490"/>
    </source>
</evidence>
<dbReference type="GO" id="GO:0004518">
    <property type="term" value="F:nuclease activity"/>
    <property type="evidence" value="ECO:0007669"/>
    <property type="project" value="UniProtKB-KW"/>
</dbReference>
<dbReference type="KEGG" id="gog:C1280_16110"/>
<dbReference type="EC" id="3.1.-.-" evidence="5"/>
<evidence type="ECO:0000313" key="9">
    <source>
        <dbReference type="Proteomes" id="UP000245802"/>
    </source>
</evidence>
<dbReference type="AlphaFoldDB" id="A0A2Z3GX71"/>
<evidence type="ECO:0000256" key="4">
    <source>
        <dbReference type="ARBA" id="ARBA00022801"/>
    </source>
</evidence>
<dbReference type="HAMAP" id="MF_00651">
    <property type="entry name" value="Nuclease_YqgF"/>
    <property type="match status" value="1"/>
</dbReference>
<evidence type="ECO:0000256" key="5">
    <source>
        <dbReference type="HAMAP-Rule" id="MF_00651"/>
    </source>
</evidence>
<keyword evidence="9" id="KW-1185">Reference proteome</keyword>
<dbReference type="GO" id="GO:0016788">
    <property type="term" value="F:hydrolase activity, acting on ester bonds"/>
    <property type="evidence" value="ECO:0007669"/>
    <property type="project" value="UniProtKB-UniRule"/>
</dbReference>
<dbReference type="CDD" id="cd16964">
    <property type="entry name" value="YqgF"/>
    <property type="match status" value="1"/>
</dbReference>
<dbReference type="InterPro" id="IPR005227">
    <property type="entry name" value="YqgF"/>
</dbReference>
<dbReference type="SMART" id="SM00732">
    <property type="entry name" value="YqgFc"/>
    <property type="match status" value="1"/>
</dbReference>
<gene>
    <name evidence="8" type="ORF">C1280_16110</name>
</gene>
<dbReference type="GO" id="GO:0000967">
    <property type="term" value="P:rRNA 5'-end processing"/>
    <property type="evidence" value="ECO:0007669"/>
    <property type="project" value="UniProtKB-UniRule"/>
</dbReference>
<protein>
    <recommendedName>
        <fullName evidence="5">Putative pre-16S rRNA nuclease</fullName>
        <ecNumber evidence="5">3.1.-.-</ecNumber>
    </recommendedName>
</protein>
<feature type="region of interest" description="Disordered" evidence="6">
    <location>
        <begin position="188"/>
        <end position="213"/>
    </location>
</feature>
<proteinExistence type="inferred from homology"/>
<organism evidence="8 9">
    <name type="scientific">Gemmata obscuriglobus</name>
    <dbReference type="NCBI Taxonomy" id="114"/>
    <lineage>
        <taxon>Bacteria</taxon>
        <taxon>Pseudomonadati</taxon>
        <taxon>Planctomycetota</taxon>
        <taxon>Planctomycetia</taxon>
        <taxon>Gemmatales</taxon>
        <taxon>Gemmataceae</taxon>
        <taxon>Gemmata</taxon>
    </lineage>
</organism>
<dbReference type="EMBL" id="CP025958">
    <property type="protein sequence ID" value="AWM38363.1"/>
    <property type="molecule type" value="Genomic_DNA"/>
</dbReference>
<dbReference type="InterPro" id="IPR012337">
    <property type="entry name" value="RNaseH-like_sf"/>
</dbReference>
<dbReference type="PANTHER" id="PTHR33317">
    <property type="entry name" value="POLYNUCLEOTIDYL TRANSFERASE, RIBONUCLEASE H-LIKE SUPERFAMILY PROTEIN"/>
    <property type="match status" value="1"/>
</dbReference>
<dbReference type="Pfam" id="PF03652">
    <property type="entry name" value="RuvX"/>
    <property type="match status" value="1"/>
</dbReference>
<evidence type="ECO:0000256" key="3">
    <source>
        <dbReference type="ARBA" id="ARBA00022722"/>
    </source>
</evidence>
<comment type="function">
    <text evidence="5">Could be a nuclease involved in processing of the 5'-end of pre-16S rRNA.</text>
</comment>
<accession>A0A2Z3GX71</accession>
<dbReference type="InterPro" id="IPR006641">
    <property type="entry name" value="YqgF/RNaseH-like_dom"/>
</dbReference>
<feature type="region of interest" description="Disordered" evidence="6">
    <location>
        <begin position="1"/>
        <end position="53"/>
    </location>
</feature>
<evidence type="ECO:0000313" key="8">
    <source>
        <dbReference type="EMBL" id="AWM38363.1"/>
    </source>
</evidence>
<sequence>MSAEAEGPTPPGPSSQKGRGETGPFEPARESSSLSGPAELSLPSVGGAGRGGPSFPPRGALLGVDYGTKRIGVAVCDPDRVIASPVGTQANDATREPYFRDLCARSKFAGVVVGLPLHASGEESPMSGEARAFARWLSDLTGLPVVMWDERHTSFAAESALLGAGLTRKKRKEKVDRVAAQMILQTFIDAGSPPNGSDVPPAGPDSASEPDAN</sequence>
<keyword evidence="2 5" id="KW-0690">Ribosome biogenesis</keyword>
<reference evidence="8 9" key="1">
    <citation type="submission" date="2018-01" db="EMBL/GenBank/DDBJ databases">
        <title>G. obscuriglobus.</title>
        <authorList>
            <person name="Franke J."/>
            <person name="Blomberg W."/>
            <person name="Selmecki A."/>
        </authorList>
    </citation>
    <scope>NUCLEOTIDE SEQUENCE [LARGE SCALE GENOMIC DNA]</scope>
    <source>
        <strain evidence="8 9">DSM 5831</strain>
    </source>
</reference>
<dbReference type="PANTHER" id="PTHR33317:SF4">
    <property type="entry name" value="POLYNUCLEOTIDYL TRANSFERASE, RIBONUCLEASE H-LIKE SUPERFAMILY PROTEIN"/>
    <property type="match status" value="1"/>
</dbReference>
<name>A0A2Z3GX71_9BACT</name>
<evidence type="ECO:0000256" key="6">
    <source>
        <dbReference type="SAM" id="MobiDB-lite"/>
    </source>
</evidence>
<comment type="similarity">
    <text evidence="5">Belongs to the YqgF HJR family.</text>
</comment>
<keyword evidence="3 5" id="KW-0540">Nuclease</keyword>
<dbReference type="GO" id="GO:0005829">
    <property type="term" value="C:cytosol"/>
    <property type="evidence" value="ECO:0007669"/>
    <property type="project" value="TreeGrafter"/>
</dbReference>